<dbReference type="GO" id="GO:0004222">
    <property type="term" value="F:metalloendopeptidase activity"/>
    <property type="evidence" value="ECO:0007669"/>
    <property type="project" value="InterPro"/>
</dbReference>
<dbReference type="CDD" id="cd08662">
    <property type="entry name" value="M13"/>
    <property type="match status" value="1"/>
</dbReference>
<keyword evidence="6" id="KW-0862">Zinc</keyword>
<protein>
    <submittedName>
        <fullName evidence="11">M13 family peptidase</fullName>
    </submittedName>
</protein>
<keyword evidence="3" id="KW-0645">Protease</keyword>
<dbReference type="InterPro" id="IPR008753">
    <property type="entry name" value="Peptidase_M13_N"/>
</dbReference>
<dbReference type="Pfam" id="PF05649">
    <property type="entry name" value="Peptidase_M13_N"/>
    <property type="match status" value="1"/>
</dbReference>
<dbReference type="Proteomes" id="UP000238042">
    <property type="component" value="Unassembled WGS sequence"/>
</dbReference>
<dbReference type="GO" id="GO:0046872">
    <property type="term" value="F:metal ion binding"/>
    <property type="evidence" value="ECO:0007669"/>
    <property type="project" value="UniProtKB-KW"/>
</dbReference>
<keyword evidence="4" id="KW-0479">Metal-binding</keyword>
<name>A0A2S8A7A6_9FLAO</name>
<reference evidence="11 12" key="1">
    <citation type="submission" date="2018-02" db="EMBL/GenBank/DDBJ databases">
        <title>Genome sequences of Apibacter spp., gut symbionts of Asian honey bees.</title>
        <authorList>
            <person name="Kwong W.K."/>
            <person name="Steele M.I."/>
            <person name="Moran N.A."/>
        </authorList>
    </citation>
    <scope>NUCLEOTIDE SEQUENCE [LARGE SCALE GENOMIC DNA]</scope>
    <source>
        <strain evidence="12">wkB301</strain>
    </source>
</reference>
<feature type="domain" description="Peptidase M13 C-terminal" evidence="9">
    <location>
        <begin position="467"/>
        <end position="669"/>
    </location>
</feature>
<organism evidence="11 12">
    <name type="scientific">Apibacter adventoris</name>
    <dbReference type="NCBI Taxonomy" id="1679466"/>
    <lineage>
        <taxon>Bacteria</taxon>
        <taxon>Pseudomonadati</taxon>
        <taxon>Bacteroidota</taxon>
        <taxon>Flavobacteriia</taxon>
        <taxon>Flavobacteriales</taxon>
        <taxon>Weeksellaceae</taxon>
        <taxon>Apibacter</taxon>
    </lineage>
</organism>
<dbReference type="GO" id="GO:0016485">
    <property type="term" value="P:protein processing"/>
    <property type="evidence" value="ECO:0007669"/>
    <property type="project" value="TreeGrafter"/>
</dbReference>
<dbReference type="RefSeq" id="WP_105247594.1">
    <property type="nucleotide sequence ID" value="NZ_PSZM01000046.1"/>
</dbReference>
<proteinExistence type="inferred from homology"/>
<dbReference type="InterPro" id="IPR024079">
    <property type="entry name" value="MetalloPept_cat_dom_sf"/>
</dbReference>
<dbReference type="InterPro" id="IPR018497">
    <property type="entry name" value="Peptidase_M13_C"/>
</dbReference>
<dbReference type="PANTHER" id="PTHR11733:SF167">
    <property type="entry name" value="FI17812P1-RELATED"/>
    <property type="match status" value="1"/>
</dbReference>
<evidence type="ECO:0000256" key="8">
    <source>
        <dbReference type="SAM" id="SignalP"/>
    </source>
</evidence>
<evidence type="ECO:0000256" key="7">
    <source>
        <dbReference type="ARBA" id="ARBA00023049"/>
    </source>
</evidence>
<dbReference type="GO" id="GO:0005886">
    <property type="term" value="C:plasma membrane"/>
    <property type="evidence" value="ECO:0007669"/>
    <property type="project" value="TreeGrafter"/>
</dbReference>
<keyword evidence="5" id="KW-0378">Hydrolase</keyword>
<keyword evidence="8" id="KW-0732">Signal</keyword>
<dbReference type="Gene3D" id="3.40.390.10">
    <property type="entry name" value="Collagenase (Catalytic Domain)"/>
    <property type="match status" value="1"/>
</dbReference>
<keyword evidence="7" id="KW-0482">Metalloprotease</keyword>
<dbReference type="EMBL" id="PSZM01000046">
    <property type="protein sequence ID" value="PQL90420.1"/>
    <property type="molecule type" value="Genomic_DNA"/>
</dbReference>
<dbReference type="PANTHER" id="PTHR11733">
    <property type="entry name" value="ZINC METALLOPROTEASE FAMILY M13 NEPRILYSIN-RELATED"/>
    <property type="match status" value="1"/>
</dbReference>
<feature type="domain" description="Peptidase M13 N-terminal" evidence="10">
    <location>
        <begin position="36"/>
        <end position="411"/>
    </location>
</feature>
<evidence type="ECO:0000256" key="1">
    <source>
        <dbReference type="ARBA" id="ARBA00001947"/>
    </source>
</evidence>
<evidence type="ECO:0000259" key="9">
    <source>
        <dbReference type="Pfam" id="PF01431"/>
    </source>
</evidence>
<evidence type="ECO:0000256" key="6">
    <source>
        <dbReference type="ARBA" id="ARBA00022833"/>
    </source>
</evidence>
<dbReference type="Gene3D" id="1.10.1380.10">
    <property type="entry name" value="Neutral endopeptidase , domain2"/>
    <property type="match status" value="1"/>
</dbReference>
<comment type="cofactor">
    <cofactor evidence="1">
        <name>Zn(2+)</name>
        <dbReference type="ChEBI" id="CHEBI:29105"/>
    </cofactor>
</comment>
<dbReference type="PRINTS" id="PR00786">
    <property type="entry name" value="NEPRILYSIN"/>
</dbReference>
<accession>A0A2S8A7A6</accession>
<sequence length="672" mass="76836">MKKVILIITAITIPTLGLFAQNNAINLQYMDKSVRPQDDFYNYVNGNWMKTTKIPADHSQWGSFNQLRETTDSISLQILKKSLNQKFPKGSEGQKIADIYASFMNMEVRNKQGIAPIKPYLDKVDKINNYNELQNLLVEFTPIGMNPFYEFYVDPSPNDSNKNMVYLDCVKLGLGRDYYQKNDEKSEQILKEYTHYLAQLLKIIGNKTPDVTASKLVNFEKQLALSLLTIEQIRDAKLQNNPYSIKDLSKLSKNTDFAKYFTDLEIKVDTVIIPEKKYYENFDKNISSQKISLLKDFIKLEIIRKAAGSLTEELDNVNFNFNGKILHGQKEQRALDKRALTCINSLIGEAFGKLYVAEVFPEEAKVNAKELIDYLKKSFVTHIHNLTWMSASTKEKAIDKLNKFTVKIGYPDQWKDYSKLEIISINDGGSYFQNSLNAKIFKYNKNKDKIGKPVDKSEWFMSPQTVNAYYNPAYNEIVFPAAILQPPFYDYKADAAVNFGGIGAVIGHEMTHGFDDSGSQFDGDGNLKDWWSPEDKIKFEKATQALAVQFNACEPLPGQHINGQLTLGENIADLGGLAISFDALQMYLKDKGSPEKIEGYTPNQRYFMSWVTIWRTKITDQALSNQLKTDPHAPGYYRATVPIKNVDNFYNAFDVKPGDNMYKEKDKRVTIW</sequence>
<dbReference type="InterPro" id="IPR000718">
    <property type="entry name" value="Peptidase_M13"/>
</dbReference>
<evidence type="ECO:0000259" key="10">
    <source>
        <dbReference type="Pfam" id="PF05649"/>
    </source>
</evidence>
<feature type="signal peptide" evidence="8">
    <location>
        <begin position="1"/>
        <end position="20"/>
    </location>
</feature>
<feature type="chain" id="PRO_5015410818" evidence="8">
    <location>
        <begin position="21"/>
        <end position="672"/>
    </location>
</feature>
<comment type="caution">
    <text evidence="11">The sequence shown here is derived from an EMBL/GenBank/DDBJ whole genome shotgun (WGS) entry which is preliminary data.</text>
</comment>
<keyword evidence="12" id="KW-1185">Reference proteome</keyword>
<dbReference type="AlphaFoldDB" id="A0A2S8A7A6"/>
<dbReference type="SUPFAM" id="SSF55486">
    <property type="entry name" value="Metalloproteases ('zincins'), catalytic domain"/>
    <property type="match status" value="1"/>
</dbReference>
<evidence type="ECO:0000313" key="12">
    <source>
        <dbReference type="Proteomes" id="UP000238042"/>
    </source>
</evidence>
<evidence type="ECO:0000256" key="4">
    <source>
        <dbReference type="ARBA" id="ARBA00022723"/>
    </source>
</evidence>
<evidence type="ECO:0000256" key="5">
    <source>
        <dbReference type="ARBA" id="ARBA00022801"/>
    </source>
</evidence>
<dbReference type="InterPro" id="IPR042089">
    <property type="entry name" value="Peptidase_M13_dom_2"/>
</dbReference>
<dbReference type="Pfam" id="PF01431">
    <property type="entry name" value="Peptidase_M13"/>
    <property type="match status" value="1"/>
</dbReference>
<evidence type="ECO:0000256" key="3">
    <source>
        <dbReference type="ARBA" id="ARBA00022670"/>
    </source>
</evidence>
<dbReference type="PROSITE" id="PS51885">
    <property type="entry name" value="NEPRILYSIN"/>
    <property type="match status" value="1"/>
</dbReference>
<gene>
    <name evidence="11" type="ORF">C4S77_11025</name>
</gene>
<evidence type="ECO:0000313" key="11">
    <source>
        <dbReference type="EMBL" id="PQL90420.1"/>
    </source>
</evidence>
<dbReference type="OrthoDB" id="9775677at2"/>
<comment type="similarity">
    <text evidence="2">Belongs to the peptidase M13 family.</text>
</comment>
<evidence type="ECO:0000256" key="2">
    <source>
        <dbReference type="ARBA" id="ARBA00007357"/>
    </source>
</evidence>